<feature type="domain" description="Peptidase M16 C-terminal" evidence="10">
    <location>
        <begin position="232"/>
        <end position="406"/>
    </location>
</feature>
<dbReference type="InterPro" id="IPR054734">
    <property type="entry name" value="PqqF-like_C_4"/>
</dbReference>
<gene>
    <name evidence="13" type="ORF">T552_03303</name>
</gene>
<dbReference type="AlphaFoldDB" id="A0A0W4ZC90"/>
<feature type="chain" id="PRO_5006933757" evidence="8">
    <location>
        <begin position="19"/>
        <end position="1072"/>
    </location>
</feature>
<keyword evidence="8" id="KW-0732">Signal</keyword>
<keyword evidence="6" id="KW-0482">Metalloprotease</keyword>
<evidence type="ECO:0000256" key="4">
    <source>
        <dbReference type="ARBA" id="ARBA00022801"/>
    </source>
</evidence>
<evidence type="ECO:0000256" key="3">
    <source>
        <dbReference type="ARBA" id="ARBA00022723"/>
    </source>
</evidence>
<accession>A0A0W4ZC90</accession>
<dbReference type="Pfam" id="PF05193">
    <property type="entry name" value="Peptidase_M16_C"/>
    <property type="match status" value="1"/>
</dbReference>
<evidence type="ECO:0000256" key="7">
    <source>
        <dbReference type="RuleBase" id="RU004447"/>
    </source>
</evidence>
<evidence type="ECO:0000256" key="1">
    <source>
        <dbReference type="ARBA" id="ARBA00007261"/>
    </source>
</evidence>
<dbReference type="InterPro" id="IPR050626">
    <property type="entry name" value="Peptidase_M16"/>
</dbReference>
<dbReference type="FunFam" id="3.30.830.10:FF:000005">
    <property type="entry name" value="nardilysin isoform X1"/>
    <property type="match status" value="1"/>
</dbReference>
<keyword evidence="14" id="KW-1185">Reference proteome</keyword>
<dbReference type="InterPro" id="IPR011765">
    <property type="entry name" value="Pept_M16_N"/>
</dbReference>
<dbReference type="RefSeq" id="XP_018224614.1">
    <property type="nucleotide sequence ID" value="XM_018371812.1"/>
</dbReference>
<evidence type="ECO:0000259" key="11">
    <source>
        <dbReference type="Pfam" id="PF16187"/>
    </source>
</evidence>
<dbReference type="InterPro" id="IPR001431">
    <property type="entry name" value="Pept_M16_Zn_BS"/>
</dbReference>
<reference evidence="14" key="1">
    <citation type="journal article" date="2016" name="Nat. Commun.">
        <title>Genome analysis of three Pneumocystis species reveals adaptation mechanisms to life exclusively in mammalian hosts.</title>
        <authorList>
            <person name="Ma L."/>
            <person name="Chen Z."/>
            <person name="Huang D.W."/>
            <person name="Kutty G."/>
            <person name="Ishihara M."/>
            <person name="Wang H."/>
            <person name="Abouelleil A."/>
            <person name="Bishop L."/>
            <person name="Davey E."/>
            <person name="Deng R."/>
            <person name="Deng X."/>
            <person name="Fan L."/>
            <person name="Fantoni G."/>
            <person name="Fitzgerald M."/>
            <person name="Gogineni E."/>
            <person name="Goldberg J.M."/>
            <person name="Handley G."/>
            <person name="Hu X."/>
            <person name="Huber C."/>
            <person name="Jiao X."/>
            <person name="Jones K."/>
            <person name="Levin J.Z."/>
            <person name="Liu Y."/>
            <person name="Macdonald P."/>
            <person name="Melnikov A."/>
            <person name="Raley C."/>
            <person name="Sassi M."/>
            <person name="Sherman B.T."/>
            <person name="Song X."/>
            <person name="Sykes S."/>
            <person name="Tran B."/>
            <person name="Walsh L."/>
            <person name="Xia Y."/>
            <person name="Yang J."/>
            <person name="Young S."/>
            <person name="Zeng Q."/>
            <person name="Zheng X."/>
            <person name="Stephens R."/>
            <person name="Nusbaum C."/>
            <person name="Birren B.W."/>
            <person name="Azadi P."/>
            <person name="Lempicki R.A."/>
            <person name="Cuomo C.A."/>
            <person name="Kovacs J.A."/>
        </authorList>
    </citation>
    <scope>NUCLEOTIDE SEQUENCE [LARGE SCALE GENOMIC DNA]</scope>
    <source>
        <strain evidence="14">B80</strain>
    </source>
</reference>
<dbReference type="GeneID" id="28938015"/>
<protein>
    <submittedName>
        <fullName evidence="13">Uncharacterized protein</fullName>
    </submittedName>
</protein>
<proteinExistence type="inferred from homology"/>
<dbReference type="FunFam" id="3.30.830.10:FF:000004">
    <property type="entry name" value="Putative insulin-degrading enzyme"/>
    <property type="match status" value="1"/>
</dbReference>
<evidence type="ECO:0000313" key="14">
    <source>
        <dbReference type="Proteomes" id="UP000054454"/>
    </source>
</evidence>
<dbReference type="InterPro" id="IPR011249">
    <property type="entry name" value="Metalloenz_LuxS/M16"/>
</dbReference>
<dbReference type="GO" id="GO:0043171">
    <property type="term" value="P:peptide catabolic process"/>
    <property type="evidence" value="ECO:0007669"/>
    <property type="project" value="TreeGrafter"/>
</dbReference>
<dbReference type="PANTHER" id="PTHR43690">
    <property type="entry name" value="NARDILYSIN"/>
    <property type="match status" value="1"/>
</dbReference>
<dbReference type="GO" id="GO:0046872">
    <property type="term" value="F:metal ion binding"/>
    <property type="evidence" value="ECO:0007669"/>
    <property type="project" value="UniProtKB-KW"/>
</dbReference>
<keyword evidence="3" id="KW-0479">Metal-binding</keyword>
<dbReference type="Pfam" id="PF00675">
    <property type="entry name" value="Peptidase_M16"/>
    <property type="match status" value="1"/>
</dbReference>
<dbReference type="InterPro" id="IPR007863">
    <property type="entry name" value="Peptidase_M16_C"/>
</dbReference>
<dbReference type="GO" id="GO:0051603">
    <property type="term" value="P:proteolysis involved in protein catabolic process"/>
    <property type="evidence" value="ECO:0007669"/>
    <property type="project" value="TreeGrafter"/>
</dbReference>
<dbReference type="Pfam" id="PF16187">
    <property type="entry name" value="Peptidase_M16_M"/>
    <property type="match status" value="1"/>
</dbReference>
<keyword evidence="4" id="KW-0378">Hydrolase</keyword>
<comment type="caution">
    <text evidence="13">The sequence shown here is derived from an EMBL/GenBank/DDBJ whole genome shotgun (WGS) entry which is preliminary data.</text>
</comment>
<dbReference type="Proteomes" id="UP000054454">
    <property type="component" value="Unassembled WGS sequence"/>
</dbReference>
<dbReference type="PANTHER" id="PTHR43690:SF18">
    <property type="entry name" value="INSULIN-DEGRADING ENZYME-RELATED"/>
    <property type="match status" value="1"/>
</dbReference>
<comment type="similarity">
    <text evidence="1 7">Belongs to the peptidase M16 family.</text>
</comment>
<dbReference type="GO" id="GO:0005829">
    <property type="term" value="C:cytosol"/>
    <property type="evidence" value="ECO:0007669"/>
    <property type="project" value="TreeGrafter"/>
</dbReference>
<evidence type="ECO:0000313" key="13">
    <source>
        <dbReference type="EMBL" id="KTW26034.1"/>
    </source>
</evidence>
<name>A0A0W4ZC90_PNEC8</name>
<feature type="domain" description="Peptidase M16 middle/third" evidence="11">
    <location>
        <begin position="412"/>
        <end position="692"/>
    </location>
</feature>
<evidence type="ECO:0000256" key="6">
    <source>
        <dbReference type="ARBA" id="ARBA00023049"/>
    </source>
</evidence>
<dbReference type="GO" id="GO:0005739">
    <property type="term" value="C:mitochondrion"/>
    <property type="evidence" value="ECO:0007669"/>
    <property type="project" value="TreeGrafter"/>
</dbReference>
<dbReference type="OrthoDB" id="952271at2759"/>
<evidence type="ECO:0000259" key="12">
    <source>
        <dbReference type="Pfam" id="PF22456"/>
    </source>
</evidence>
<evidence type="ECO:0000259" key="10">
    <source>
        <dbReference type="Pfam" id="PF05193"/>
    </source>
</evidence>
<dbReference type="VEuPathDB" id="FungiDB:T552_03303"/>
<evidence type="ECO:0000259" key="9">
    <source>
        <dbReference type="Pfam" id="PF00675"/>
    </source>
</evidence>
<keyword evidence="5" id="KW-0862">Zinc</keyword>
<dbReference type="Gene3D" id="3.30.830.10">
    <property type="entry name" value="Metalloenzyme, LuxS/M16 peptidase-like"/>
    <property type="match status" value="4"/>
</dbReference>
<evidence type="ECO:0000256" key="8">
    <source>
        <dbReference type="SAM" id="SignalP"/>
    </source>
</evidence>
<dbReference type="Pfam" id="PF22456">
    <property type="entry name" value="PqqF-like_C_4"/>
    <property type="match status" value="1"/>
</dbReference>
<organism evidence="13 14">
    <name type="scientific">Pneumocystis carinii (strain B80)</name>
    <name type="common">Rat pneumocystis pneumonia agent</name>
    <name type="synonym">Pneumocystis carinii f. sp. carinii</name>
    <dbReference type="NCBI Taxonomy" id="1408658"/>
    <lineage>
        <taxon>Eukaryota</taxon>
        <taxon>Fungi</taxon>
        <taxon>Dikarya</taxon>
        <taxon>Ascomycota</taxon>
        <taxon>Taphrinomycotina</taxon>
        <taxon>Pneumocystomycetes</taxon>
        <taxon>Pneumocystaceae</taxon>
        <taxon>Pneumocystis</taxon>
    </lineage>
</organism>
<sequence length="1072" mass="125682">MWNYFIFFSLIFLIKTQSYVIQNNKTDQILYKRDDKVKLISDKIKKPDTDPSSYKLIELTNRLRVLLISNPDTLRSGAALDVKVGHYSDPDGIPGVAHFCEHLLFMGTKKYPGEDDFSGYLSTHSGSYNAYTGTEDTNYFFSIPHNYFEKALDIFSQFFISPLISERSVEREARVVDLEHRKNLQSDEWRLFQLEKSISSPKTPYHKFGTGNYKTLVEDTRKKNINIASIVSKFFQEHYSSNLMKLVLFSSKTLDELEKYAATYFSDVPDKNLERPKFTEEPFGKDVIGNQYWYKPIADKMTMELVFPITSQIHLYKTNPTLYLSYFLQHESPGSILYFLKRQGWVTSLSVVHEYIVSNTDNFRIGISLTSQGLDNYEDIIGLLFKFLKMLKDEGPQKTYFDELIQIDEIFFRFQDLPQLTSYVSDLARNMQDLYLDDVDILRNTYVSEYNSTHITQLLDQLRDDNYYLFISTKDRPDEWDKREPWYDSEYKVESFSSTLLEKTKNYTTKYKLKLPEKNVFISEKFITKNVSTNKTTKPVLLYSDAKLRYWYKEDDTFSTPKSSVFISFKIPDYSSSPYETAHSSVYVNMLFDYIYSTHYNAVAAGYHIRLLSRSYGIFLSLYGFSDKILVLFDEVVKSMAKFSPSNTSFEISKQRLVDSYVTKEYSMPFTYVAGTFPQLHNPFLWPSSDILYALNLMTYNDIYHFHSRRFSSIFYEVLVVGVVSYQTPYLFELYFRDLSSKVQYPYQVLPPRSFVIEEGSNYIYELALPNPLETNSAILYSLQFGSSKDPRLVAILNVIYTLIRSQLFDQLRTKEQLGYAIRSMFSSGDALLSFFFIIQSQRDPYYLEHRINAFLYKFAVFIDHLTDEELKGYIDSLITLTLPNYKDIYEESSTYMYTILTGFYDFDFNSKMIAVFKELTKDDIRNFYYAHFYPSAANRRKLSIHLKSQTLETVSVRDLSPKRLQYYFKCNGLVLSLDEIYNLIEAIPTLAEFEKEIEKLLKEKYPDKDVSTVVAQAFEYLRKLYQKLKEDTIKDYDAVHFTDIAVFKNSLKLSPAPLPILDWSKYKSKVV</sequence>
<feature type="domain" description="Coenzyme PQQ synthesis protein F-like C-terminal lobe" evidence="12">
    <location>
        <begin position="802"/>
        <end position="896"/>
    </location>
</feature>
<feature type="domain" description="Peptidase M16 N-terminal" evidence="9">
    <location>
        <begin position="64"/>
        <end position="201"/>
    </location>
</feature>
<evidence type="ECO:0000256" key="5">
    <source>
        <dbReference type="ARBA" id="ARBA00022833"/>
    </source>
</evidence>
<feature type="signal peptide" evidence="8">
    <location>
        <begin position="1"/>
        <end position="18"/>
    </location>
</feature>
<keyword evidence="2" id="KW-0645">Protease</keyword>
<dbReference type="PROSITE" id="PS00143">
    <property type="entry name" value="INSULINASE"/>
    <property type="match status" value="1"/>
</dbReference>
<dbReference type="EMBL" id="LFVZ01000015">
    <property type="protein sequence ID" value="KTW26034.1"/>
    <property type="molecule type" value="Genomic_DNA"/>
</dbReference>
<dbReference type="GO" id="GO:0004222">
    <property type="term" value="F:metalloendopeptidase activity"/>
    <property type="evidence" value="ECO:0007669"/>
    <property type="project" value="InterPro"/>
</dbReference>
<evidence type="ECO:0000256" key="2">
    <source>
        <dbReference type="ARBA" id="ARBA00022670"/>
    </source>
</evidence>
<dbReference type="InterPro" id="IPR032632">
    <property type="entry name" value="Peptidase_M16_M"/>
</dbReference>
<dbReference type="SUPFAM" id="SSF63411">
    <property type="entry name" value="LuxS/MPP-like metallohydrolase"/>
    <property type="match status" value="4"/>
</dbReference>